<dbReference type="AlphaFoldDB" id="A0A6C0KNT4"/>
<feature type="compositionally biased region" description="Basic residues" evidence="1">
    <location>
        <begin position="79"/>
        <end position="102"/>
    </location>
</feature>
<evidence type="ECO:0000313" key="2">
    <source>
        <dbReference type="EMBL" id="QHU18841.1"/>
    </source>
</evidence>
<sequence length="102" mass="11901">MAVFNDPPPGKKPTVRLEYGTANKARRSVKRLQKQPLAYQTQAAHTLYYRAKYHKYQTKGMKQAMKIYGRFLQTLRKTSTARRPKAKRPKAKRPKATQSHKK</sequence>
<name>A0A6C0KNT4_9ZZZZ</name>
<dbReference type="EMBL" id="MN740938">
    <property type="protein sequence ID" value="QHU18841.1"/>
    <property type="molecule type" value="Genomic_DNA"/>
</dbReference>
<organism evidence="2">
    <name type="scientific">viral metagenome</name>
    <dbReference type="NCBI Taxonomy" id="1070528"/>
    <lineage>
        <taxon>unclassified sequences</taxon>
        <taxon>metagenomes</taxon>
        <taxon>organismal metagenomes</taxon>
    </lineage>
</organism>
<protein>
    <submittedName>
        <fullName evidence="2">Uncharacterized protein</fullName>
    </submittedName>
</protein>
<proteinExistence type="predicted"/>
<reference evidence="2" key="1">
    <citation type="journal article" date="2020" name="Nature">
        <title>Giant virus diversity and host interactions through global metagenomics.</title>
        <authorList>
            <person name="Schulz F."/>
            <person name="Roux S."/>
            <person name="Paez-Espino D."/>
            <person name="Jungbluth S."/>
            <person name="Walsh D.A."/>
            <person name="Denef V.J."/>
            <person name="McMahon K.D."/>
            <person name="Konstantinidis K.T."/>
            <person name="Eloe-Fadrosh E.A."/>
            <person name="Kyrpides N.C."/>
            <person name="Woyke T."/>
        </authorList>
    </citation>
    <scope>NUCLEOTIDE SEQUENCE</scope>
    <source>
        <strain evidence="2">GVMAG-S-3300013006-158</strain>
    </source>
</reference>
<feature type="region of interest" description="Disordered" evidence="1">
    <location>
        <begin position="75"/>
        <end position="102"/>
    </location>
</feature>
<evidence type="ECO:0000256" key="1">
    <source>
        <dbReference type="SAM" id="MobiDB-lite"/>
    </source>
</evidence>
<accession>A0A6C0KNT4</accession>